<sequence length="281" mass="31159">MASYTSGMMWPSRLIRHILRSLVTSGNLNLQTHCPVTKVVQDADDLFAVTTARGTIRATKVVHANNAYVSGLLPEYSKSIIPCKGICCRITVPEGRVAPLLSNSYIERDLNRNLSYLIPRTDGSIVVGGASSLFKPHLDQWYNNVDDSVLIESAKDYYDGYMQRTFRGWEDTDAKVDQIWTGVMGYSYDSHAHIGEVPDRPGQYIIAGFNGHGMPVIWLAAKGVAKMLNDNVPFEETKVPRVFKTTKARIEMAQNGEAEYGDIIGDGSLSRKDSQTVPQPK</sequence>
<dbReference type="EMBL" id="KB446541">
    <property type="protein sequence ID" value="EME42339.1"/>
    <property type="molecule type" value="Genomic_DNA"/>
</dbReference>
<reference evidence="3 4" key="2">
    <citation type="journal article" date="2012" name="PLoS Pathog.">
        <title>Diverse lifestyles and strategies of plant pathogenesis encoded in the genomes of eighteen Dothideomycetes fungi.</title>
        <authorList>
            <person name="Ohm R.A."/>
            <person name="Feau N."/>
            <person name="Henrissat B."/>
            <person name="Schoch C.L."/>
            <person name="Horwitz B.A."/>
            <person name="Barry K.W."/>
            <person name="Condon B.J."/>
            <person name="Copeland A.C."/>
            <person name="Dhillon B."/>
            <person name="Glaser F."/>
            <person name="Hesse C.N."/>
            <person name="Kosti I."/>
            <person name="LaButti K."/>
            <person name="Lindquist E.A."/>
            <person name="Lucas S."/>
            <person name="Salamov A.A."/>
            <person name="Bradshaw R.E."/>
            <person name="Ciuffetti L."/>
            <person name="Hamelin R.C."/>
            <person name="Kema G.H.J."/>
            <person name="Lawrence C."/>
            <person name="Scott J.A."/>
            <person name="Spatafora J.W."/>
            <person name="Turgeon B.G."/>
            <person name="de Wit P.J.G.M."/>
            <person name="Zhong S."/>
            <person name="Goodwin S.B."/>
            <person name="Grigoriev I.V."/>
        </authorList>
    </citation>
    <scope>NUCLEOTIDE SEQUENCE [LARGE SCALE GENOMIC DNA]</scope>
    <source>
        <strain evidence="4">NZE10 / CBS 128990</strain>
    </source>
</reference>
<dbReference type="InterPro" id="IPR006076">
    <property type="entry name" value="FAD-dep_OxRdtase"/>
</dbReference>
<protein>
    <recommendedName>
        <fullName evidence="2">FAD dependent oxidoreductase domain-containing protein</fullName>
    </recommendedName>
</protein>
<dbReference type="PANTHER" id="PTHR13847">
    <property type="entry name" value="SARCOSINE DEHYDROGENASE-RELATED"/>
    <property type="match status" value="1"/>
</dbReference>
<name>N1PJP3_DOTSN</name>
<dbReference type="GO" id="GO:0005737">
    <property type="term" value="C:cytoplasm"/>
    <property type="evidence" value="ECO:0007669"/>
    <property type="project" value="TreeGrafter"/>
</dbReference>
<proteinExistence type="predicted"/>
<dbReference type="HOGENOM" id="CLU_061937_0_0_1"/>
<dbReference type="PANTHER" id="PTHR13847:SF279">
    <property type="entry name" value="FAD DEPENDENT OXIDOREDUCTASE DOMAIN-CONTAINING PROTEIN-RELATED"/>
    <property type="match status" value="1"/>
</dbReference>
<dbReference type="Gene3D" id="3.50.50.60">
    <property type="entry name" value="FAD/NAD(P)-binding domain"/>
    <property type="match status" value="1"/>
</dbReference>
<feature type="region of interest" description="Disordered" evidence="1">
    <location>
        <begin position="261"/>
        <end position="281"/>
    </location>
</feature>
<dbReference type="SUPFAM" id="SSF51905">
    <property type="entry name" value="FAD/NAD(P)-binding domain"/>
    <property type="match status" value="1"/>
</dbReference>
<organism evidence="3 4">
    <name type="scientific">Dothistroma septosporum (strain NZE10 / CBS 128990)</name>
    <name type="common">Red band needle blight fungus</name>
    <name type="synonym">Mycosphaerella pini</name>
    <dbReference type="NCBI Taxonomy" id="675120"/>
    <lineage>
        <taxon>Eukaryota</taxon>
        <taxon>Fungi</taxon>
        <taxon>Dikarya</taxon>
        <taxon>Ascomycota</taxon>
        <taxon>Pezizomycotina</taxon>
        <taxon>Dothideomycetes</taxon>
        <taxon>Dothideomycetidae</taxon>
        <taxon>Mycosphaerellales</taxon>
        <taxon>Mycosphaerellaceae</taxon>
        <taxon>Dothistroma</taxon>
    </lineage>
</organism>
<keyword evidence="4" id="KW-1185">Reference proteome</keyword>
<dbReference type="AlphaFoldDB" id="N1PJP3"/>
<dbReference type="eggNOG" id="ENOG502SIC2">
    <property type="taxonomic scope" value="Eukaryota"/>
</dbReference>
<reference evidence="4" key="1">
    <citation type="journal article" date="2012" name="PLoS Genet.">
        <title>The genomes of the fungal plant pathogens Cladosporium fulvum and Dothistroma septosporum reveal adaptation to different hosts and lifestyles but also signatures of common ancestry.</title>
        <authorList>
            <person name="de Wit P.J.G.M."/>
            <person name="van der Burgt A."/>
            <person name="Oekmen B."/>
            <person name="Stergiopoulos I."/>
            <person name="Abd-Elsalam K.A."/>
            <person name="Aerts A.L."/>
            <person name="Bahkali A.H."/>
            <person name="Beenen H.G."/>
            <person name="Chettri P."/>
            <person name="Cox M.P."/>
            <person name="Datema E."/>
            <person name="de Vries R.P."/>
            <person name="Dhillon B."/>
            <person name="Ganley A.R."/>
            <person name="Griffiths S.A."/>
            <person name="Guo Y."/>
            <person name="Hamelin R.C."/>
            <person name="Henrissat B."/>
            <person name="Kabir M.S."/>
            <person name="Jashni M.K."/>
            <person name="Kema G."/>
            <person name="Klaubauf S."/>
            <person name="Lapidus A."/>
            <person name="Levasseur A."/>
            <person name="Lindquist E."/>
            <person name="Mehrabi R."/>
            <person name="Ohm R.A."/>
            <person name="Owen T.J."/>
            <person name="Salamov A."/>
            <person name="Schwelm A."/>
            <person name="Schijlen E."/>
            <person name="Sun H."/>
            <person name="van den Burg H.A."/>
            <person name="van Ham R.C.H.J."/>
            <person name="Zhang S."/>
            <person name="Goodwin S.B."/>
            <person name="Grigoriev I.V."/>
            <person name="Collemare J."/>
            <person name="Bradshaw R.E."/>
        </authorList>
    </citation>
    <scope>NUCLEOTIDE SEQUENCE [LARGE SCALE GENOMIC DNA]</scope>
    <source>
        <strain evidence="4">NZE10 / CBS 128990</strain>
    </source>
</reference>
<dbReference type="OrthoDB" id="429143at2759"/>
<evidence type="ECO:0000259" key="2">
    <source>
        <dbReference type="Pfam" id="PF01266"/>
    </source>
</evidence>
<evidence type="ECO:0000256" key="1">
    <source>
        <dbReference type="SAM" id="MobiDB-lite"/>
    </source>
</evidence>
<dbReference type="Proteomes" id="UP000016933">
    <property type="component" value="Unassembled WGS sequence"/>
</dbReference>
<dbReference type="STRING" id="675120.N1PJP3"/>
<dbReference type="Pfam" id="PF01266">
    <property type="entry name" value="DAO"/>
    <property type="match status" value="1"/>
</dbReference>
<dbReference type="InterPro" id="IPR036188">
    <property type="entry name" value="FAD/NAD-bd_sf"/>
</dbReference>
<dbReference type="OMA" id="GHGMPNV"/>
<evidence type="ECO:0000313" key="3">
    <source>
        <dbReference type="EMBL" id="EME42339.1"/>
    </source>
</evidence>
<evidence type="ECO:0000313" key="4">
    <source>
        <dbReference type="Proteomes" id="UP000016933"/>
    </source>
</evidence>
<gene>
    <name evidence="3" type="ORF">DOTSEDRAFT_73235</name>
</gene>
<feature type="domain" description="FAD dependent oxidoreductase" evidence="2">
    <location>
        <begin position="5"/>
        <end position="226"/>
    </location>
</feature>
<accession>N1PJP3</accession>
<dbReference type="Gene3D" id="3.30.9.10">
    <property type="entry name" value="D-Amino Acid Oxidase, subunit A, domain 2"/>
    <property type="match status" value="1"/>
</dbReference>